<dbReference type="SUPFAM" id="SSF51556">
    <property type="entry name" value="Metallo-dependent hydrolases"/>
    <property type="match status" value="1"/>
</dbReference>
<sequence>MADFVYRNGVFFDGSGADPVLSDLAVKDGRIAAVGPHLEVDPDTVEIDCRGLWLMPGLLDIHTHLDLEVELAPELPEVVRHGTTTVVMSNCSIGVAYGHQRREGEDPIVDCFARVENMPKPVLRRVADACTWTDSQGYLDHLESLPLGPNVVPMIPHSMLRIEVMGLNGSVAGPPAPQELDRMEQLLEAGMAQGYAGFSTDALPFHFLANAPNKKKRIPTQYAGFRELARLTEIVRRHGRVWQATPAKDDILAAVRSFMLTSGRLYGRPLRTTVLAALDLQTSRSAMHLCLLLSSILNSRLFKGMLRFQALSSSFRIWSDGAINPLADEIPAFRALNERELEDRDGRMRILNDPAWVASFRKMWLGGKGGWSVDRLRRHLRCEKIVLSRRLDDMVVAECPLPHWVGESLEAPYRRLLAFQAANGRFPHARDAEAGFFSGFPDPIGDDAAFLLHLLREWDTDLRWETTIANRNPATLGRLLFHDQTLPGFNDSGAHLANIGFYDGNLRTLKIAQRDGLRQVARAVHRLTGLPADFFGIHAGLARVGAQADLCVIDPVALERWNPEETYHFVHRSQLGCRQVVNRPCGVVRSVMIGGKIVWAGDRYADAFGTRAYGRVMRAKDHPLERQLYGP</sequence>
<dbReference type="GO" id="GO:0005829">
    <property type="term" value="C:cytosol"/>
    <property type="evidence" value="ECO:0007669"/>
    <property type="project" value="TreeGrafter"/>
</dbReference>
<dbReference type="RefSeq" id="WP_182950300.1">
    <property type="nucleotide sequence ID" value="NZ_JABEQK010000009.1"/>
</dbReference>
<reference evidence="1 2" key="1">
    <citation type="submission" date="2020-04" db="EMBL/GenBank/DDBJ databases">
        <title>Description of novel Gluconacetobacter.</title>
        <authorList>
            <person name="Sombolestani A."/>
        </authorList>
    </citation>
    <scope>NUCLEOTIDE SEQUENCE [LARGE SCALE GENOMIC DNA]</scope>
    <source>
        <strain evidence="1 2">LMG 27800</strain>
    </source>
</reference>
<dbReference type="EMBL" id="JABEQK010000009">
    <property type="protein sequence ID" value="MBB2205756.1"/>
    <property type="molecule type" value="Genomic_DNA"/>
</dbReference>
<protein>
    <submittedName>
        <fullName evidence="1">N-acyl-D-glutamate deacylase</fullName>
    </submittedName>
</protein>
<dbReference type="InterPro" id="IPR050378">
    <property type="entry name" value="Metallo-dep_Hydrolases_sf"/>
</dbReference>
<dbReference type="Gene3D" id="3.20.20.140">
    <property type="entry name" value="Metal-dependent hydrolases"/>
    <property type="match status" value="1"/>
</dbReference>
<keyword evidence="2" id="KW-1185">Reference proteome</keyword>
<dbReference type="PANTHER" id="PTHR11647:SF1">
    <property type="entry name" value="COLLAPSIN RESPONSE MEDIATOR PROTEIN"/>
    <property type="match status" value="1"/>
</dbReference>
<dbReference type="Gene3D" id="2.30.40.10">
    <property type="entry name" value="Urease, subunit C, domain 1"/>
    <property type="match status" value="1"/>
</dbReference>
<accession>A0A7W4KF32</accession>
<evidence type="ECO:0000313" key="1">
    <source>
        <dbReference type="EMBL" id="MBB2205756.1"/>
    </source>
</evidence>
<organism evidence="1 2">
    <name type="scientific">Gluconacetobacter takamatsuzukensis</name>
    <dbReference type="NCBI Taxonomy" id="1286190"/>
    <lineage>
        <taxon>Bacteria</taxon>
        <taxon>Pseudomonadati</taxon>
        <taxon>Pseudomonadota</taxon>
        <taxon>Alphaproteobacteria</taxon>
        <taxon>Acetobacterales</taxon>
        <taxon>Acetobacteraceae</taxon>
        <taxon>Gluconacetobacter</taxon>
    </lineage>
</organism>
<dbReference type="Proteomes" id="UP000540556">
    <property type="component" value="Unassembled WGS sequence"/>
</dbReference>
<dbReference type="AlphaFoldDB" id="A0A7W4KF32"/>
<dbReference type="GO" id="GO:0016812">
    <property type="term" value="F:hydrolase activity, acting on carbon-nitrogen (but not peptide) bonds, in cyclic amides"/>
    <property type="evidence" value="ECO:0007669"/>
    <property type="project" value="TreeGrafter"/>
</dbReference>
<dbReference type="InterPro" id="IPR011059">
    <property type="entry name" value="Metal-dep_hydrolase_composite"/>
</dbReference>
<gene>
    <name evidence="1" type="ORF">HLH27_12130</name>
</gene>
<dbReference type="InterPro" id="IPR032466">
    <property type="entry name" value="Metal_Hydrolase"/>
</dbReference>
<dbReference type="PANTHER" id="PTHR11647">
    <property type="entry name" value="HYDRANTOINASE/DIHYDROPYRIMIDINASE FAMILY MEMBER"/>
    <property type="match status" value="1"/>
</dbReference>
<proteinExistence type="predicted"/>
<comment type="caution">
    <text evidence="1">The sequence shown here is derived from an EMBL/GenBank/DDBJ whole genome shotgun (WGS) entry which is preliminary data.</text>
</comment>
<name>A0A7W4KF32_9PROT</name>
<dbReference type="SUPFAM" id="SSF51338">
    <property type="entry name" value="Composite domain of metallo-dependent hydrolases"/>
    <property type="match status" value="1"/>
</dbReference>
<evidence type="ECO:0000313" key="2">
    <source>
        <dbReference type="Proteomes" id="UP000540556"/>
    </source>
</evidence>